<proteinExistence type="predicted"/>
<evidence type="ECO:0000313" key="2">
    <source>
        <dbReference type="EMBL" id="CAG8831574.1"/>
    </source>
</evidence>
<organism evidence="2 3">
    <name type="scientific">Gigaspora margarita</name>
    <dbReference type="NCBI Taxonomy" id="4874"/>
    <lineage>
        <taxon>Eukaryota</taxon>
        <taxon>Fungi</taxon>
        <taxon>Fungi incertae sedis</taxon>
        <taxon>Mucoromycota</taxon>
        <taxon>Glomeromycotina</taxon>
        <taxon>Glomeromycetes</taxon>
        <taxon>Diversisporales</taxon>
        <taxon>Gigasporaceae</taxon>
        <taxon>Gigaspora</taxon>
    </lineage>
</organism>
<feature type="region of interest" description="Disordered" evidence="1">
    <location>
        <begin position="138"/>
        <end position="192"/>
    </location>
</feature>
<dbReference type="EMBL" id="CAJVQB010043982">
    <property type="protein sequence ID" value="CAG8831574.1"/>
    <property type="molecule type" value="Genomic_DNA"/>
</dbReference>
<reference evidence="2 3" key="1">
    <citation type="submission" date="2021-06" db="EMBL/GenBank/DDBJ databases">
        <authorList>
            <person name="Kallberg Y."/>
            <person name="Tangrot J."/>
            <person name="Rosling A."/>
        </authorList>
    </citation>
    <scope>NUCLEOTIDE SEQUENCE [LARGE SCALE GENOMIC DNA]</scope>
    <source>
        <strain evidence="2 3">120-4 pot B 10/14</strain>
    </source>
</reference>
<name>A0ABN7WGY0_GIGMA</name>
<dbReference type="Proteomes" id="UP000789901">
    <property type="component" value="Unassembled WGS sequence"/>
</dbReference>
<sequence>MNLKNTRYSSQQVDKNRAFEFENKDESLNTSFAKDTIDVPLILLKELIPTNRYNNIVEIWELGSSDAALHTESCLEMPYKTVNISYEHIYNSLNQQKEYATTNGLSKKAIQLGLNVGPSVIKELNNFMKDFITKHIPKQNASKHNTPKHNIPKQNQKSSDESDSIDCSDSNYDDELDESVPQNIENIDPSSI</sequence>
<gene>
    <name evidence="2" type="ORF">GMARGA_LOCUS30711</name>
</gene>
<evidence type="ECO:0000256" key="1">
    <source>
        <dbReference type="SAM" id="MobiDB-lite"/>
    </source>
</evidence>
<feature type="compositionally biased region" description="Polar residues" evidence="1">
    <location>
        <begin position="180"/>
        <end position="192"/>
    </location>
</feature>
<comment type="caution">
    <text evidence="2">The sequence shown here is derived from an EMBL/GenBank/DDBJ whole genome shotgun (WGS) entry which is preliminary data.</text>
</comment>
<protein>
    <submittedName>
        <fullName evidence="2">8928_t:CDS:1</fullName>
    </submittedName>
</protein>
<evidence type="ECO:0000313" key="3">
    <source>
        <dbReference type="Proteomes" id="UP000789901"/>
    </source>
</evidence>
<keyword evidence="3" id="KW-1185">Reference proteome</keyword>
<accession>A0ABN7WGY0</accession>
<feature type="compositionally biased region" description="Acidic residues" evidence="1">
    <location>
        <begin position="161"/>
        <end position="178"/>
    </location>
</feature>